<dbReference type="PRINTS" id="PR01576">
    <property type="entry name" value="PDEFORMYLASE"/>
</dbReference>
<dbReference type="CDD" id="cd00487">
    <property type="entry name" value="Pep_deformylase"/>
    <property type="match status" value="1"/>
</dbReference>
<sequence>MIRPILLLGSHNLYDVSVPVSKDEDIGQIVEDLRDTLLDWRSKNNAGRAIAAPQIGIGKRIIYVEIDEPLVFINPRLEFPTAKMMEVWDDCMSLPGLYVKVRRYEQCNVYFTDMDGNQKVFYLQGSMAELMQHEYDHLEGVLATMRAMDCKAFRMKKIEG</sequence>
<evidence type="ECO:0000256" key="2">
    <source>
        <dbReference type="HAMAP-Rule" id="MF_00163"/>
    </source>
</evidence>
<dbReference type="Pfam" id="PF01327">
    <property type="entry name" value="Pep_deformylase"/>
    <property type="match status" value="1"/>
</dbReference>
<dbReference type="InterPro" id="IPR023635">
    <property type="entry name" value="Peptide_deformylase"/>
</dbReference>
<name>A0A4R3KC16_9FIRM</name>
<dbReference type="InterPro" id="IPR036821">
    <property type="entry name" value="Peptide_deformylase_sf"/>
</dbReference>
<comment type="similarity">
    <text evidence="1 2">Belongs to the polypeptide deformylase family.</text>
</comment>
<feature type="binding site" evidence="2">
    <location>
        <position position="133"/>
    </location>
    <ligand>
        <name>Fe cation</name>
        <dbReference type="ChEBI" id="CHEBI:24875"/>
    </ligand>
</feature>
<comment type="cofactor">
    <cofactor evidence="2">
        <name>Fe(2+)</name>
        <dbReference type="ChEBI" id="CHEBI:29033"/>
    </cofactor>
    <text evidence="2">Binds 1 Fe(2+) ion.</text>
</comment>
<dbReference type="Gene3D" id="3.90.45.10">
    <property type="entry name" value="Peptide deformylase"/>
    <property type="match status" value="1"/>
</dbReference>
<dbReference type="PANTHER" id="PTHR10458">
    <property type="entry name" value="PEPTIDE DEFORMYLASE"/>
    <property type="match status" value="1"/>
</dbReference>
<keyword evidence="2" id="KW-0648">Protein biosynthesis</keyword>
<dbReference type="PANTHER" id="PTHR10458:SF22">
    <property type="entry name" value="PEPTIDE DEFORMYLASE"/>
    <property type="match status" value="1"/>
</dbReference>
<comment type="function">
    <text evidence="2">Removes the formyl group from the N-terminal Met of newly synthesized proteins. Requires at least a dipeptide for an efficient rate of reaction. N-terminal L-methionine is a prerequisite for activity but the enzyme has broad specificity at other positions.</text>
</comment>
<dbReference type="GO" id="GO:0006412">
    <property type="term" value="P:translation"/>
    <property type="evidence" value="ECO:0007669"/>
    <property type="project" value="UniProtKB-UniRule"/>
</dbReference>
<protein>
    <recommendedName>
        <fullName evidence="2">Peptide deformylase</fullName>
        <shortName evidence="2">PDF</shortName>
        <ecNumber evidence="2">3.5.1.88</ecNumber>
    </recommendedName>
    <alternativeName>
        <fullName evidence="2">Polypeptide deformylase</fullName>
    </alternativeName>
</protein>
<dbReference type="OrthoDB" id="9784988at2"/>
<evidence type="ECO:0000313" key="3">
    <source>
        <dbReference type="EMBL" id="TCS80560.1"/>
    </source>
</evidence>
<evidence type="ECO:0000313" key="4">
    <source>
        <dbReference type="Proteomes" id="UP000295188"/>
    </source>
</evidence>
<feature type="binding site" evidence="2">
    <location>
        <position position="137"/>
    </location>
    <ligand>
        <name>Fe cation</name>
        <dbReference type="ChEBI" id="CHEBI:24875"/>
    </ligand>
</feature>
<evidence type="ECO:0000256" key="1">
    <source>
        <dbReference type="ARBA" id="ARBA00010759"/>
    </source>
</evidence>
<dbReference type="AlphaFoldDB" id="A0A4R3KC16"/>
<feature type="active site" evidence="2">
    <location>
        <position position="134"/>
    </location>
</feature>
<keyword evidence="2" id="KW-0378">Hydrolase</keyword>
<dbReference type="RefSeq" id="WP_132548126.1">
    <property type="nucleotide sequence ID" value="NZ_SMAA01000004.1"/>
</dbReference>
<gene>
    <name evidence="2" type="primary">def</name>
    <name evidence="3" type="ORF">EDC37_104163</name>
</gene>
<dbReference type="EMBL" id="SMAA01000004">
    <property type="protein sequence ID" value="TCS80560.1"/>
    <property type="molecule type" value="Genomic_DNA"/>
</dbReference>
<keyword evidence="4" id="KW-1185">Reference proteome</keyword>
<comment type="caution">
    <text evidence="3">The sequence shown here is derived from an EMBL/GenBank/DDBJ whole genome shotgun (WGS) entry which is preliminary data.</text>
</comment>
<dbReference type="PIRSF" id="PIRSF004749">
    <property type="entry name" value="Pep_def"/>
    <property type="match status" value="1"/>
</dbReference>
<feature type="binding site" evidence="2">
    <location>
        <position position="91"/>
    </location>
    <ligand>
        <name>Fe cation</name>
        <dbReference type="ChEBI" id="CHEBI:24875"/>
    </ligand>
</feature>
<dbReference type="EC" id="3.5.1.88" evidence="2"/>
<keyword evidence="2" id="KW-0408">Iron</keyword>
<dbReference type="HAMAP" id="MF_00163">
    <property type="entry name" value="Pep_deformylase"/>
    <property type="match status" value="1"/>
</dbReference>
<comment type="catalytic activity">
    <reaction evidence="2">
        <text>N-terminal N-formyl-L-methionyl-[peptide] + H2O = N-terminal L-methionyl-[peptide] + formate</text>
        <dbReference type="Rhea" id="RHEA:24420"/>
        <dbReference type="Rhea" id="RHEA-COMP:10639"/>
        <dbReference type="Rhea" id="RHEA-COMP:10640"/>
        <dbReference type="ChEBI" id="CHEBI:15377"/>
        <dbReference type="ChEBI" id="CHEBI:15740"/>
        <dbReference type="ChEBI" id="CHEBI:49298"/>
        <dbReference type="ChEBI" id="CHEBI:64731"/>
        <dbReference type="EC" id="3.5.1.88"/>
    </reaction>
</comment>
<accession>A0A4R3KC16</accession>
<dbReference type="GO" id="GO:0046872">
    <property type="term" value="F:metal ion binding"/>
    <property type="evidence" value="ECO:0007669"/>
    <property type="project" value="UniProtKB-KW"/>
</dbReference>
<keyword evidence="2" id="KW-0479">Metal-binding</keyword>
<reference evidence="3 4" key="1">
    <citation type="submission" date="2019-03" db="EMBL/GenBank/DDBJ databases">
        <title>Genomic Encyclopedia of Type Strains, Phase IV (KMG-IV): sequencing the most valuable type-strain genomes for metagenomic binning, comparative biology and taxonomic classification.</title>
        <authorList>
            <person name="Goeker M."/>
        </authorList>
    </citation>
    <scope>NUCLEOTIDE SEQUENCE [LARGE SCALE GENOMIC DNA]</scope>
    <source>
        <strain evidence="3 4">DSM 20467</strain>
    </source>
</reference>
<organism evidence="3 4">
    <name type="scientific">Pectinatus cerevisiiphilus</name>
    <dbReference type="NCBI Taxonomy" id="86956"/>
    <lineage>
        <taxon>Bacteria</taxon>
        <taxon>Bacillati</taxon>
        <taxon>Bacillota</taxon>
        <taxon>Negativicutes</taxon>
        <taxon>Selenomonadales</taxon>
        <taxon>Selenomonadaceae</taxon>
        <taxon>Pectinatus</taxon>
    </lineage>
</organism>
<dbReference type="SUPFAM" id="SSF56420">
    <property type="entry name" value="Peptide deformylase"/>
    <property type="match status" value="1"/>
</dbReference>
<dbReference type="GO" id="GO:0042586">
    <property type="term" value="F:peptide deformylase activity"/>
    <property type="evidence" value="ECO:0007669"/>
    <property type="project" value="UniProtKB-UniRule"/>
</dbReference>
<proteinExistence type="inferred from homology"/>
<dbReference type="Proteomes" id="UP000295188">
    <property type="component" value="Unassembled WGS sequence"/>
</dbReference>